<keyword evidence="5 9" id="KW-0378">Hydrolase</keyword>
<dbReference type="PANTHER" id="PTHR11113">
    <property type="entry name" value="N-ACETYLGLUCOSAMINE-6-PHOSPHATE DEACETYLASE"/>
    <property type="match status" value="1"/>
</dbReference>
<sequence>MKKIIHAAVITARETLADHTLEIEKGLIRALYPSAAGHERANQEEIFDAHGLSVTPGLIDIHIHGCKGADTMDATPEALNTISATLIRHGVTAFYATTVTADEEALTAALSVMAQYGDQLPGAQLLGAHVEGPYINLKYKGAQNPLYFRHPDPTKYQAWIENGLVKLITVAPEIPGAEELIRYCVQHGVRVAVGHSSASYEQVCAAADLGLSQATHLFNGMAGLHHREPGTVGGVLLDERIFAQIIADGIHLHPAIVKLVVQTKGLERTILITDAMRAAGLPEGEYELGGQAVFVREGAARIANGSLAGSTLMLDTAVRNTMRFSGLDFHEVIQMATRVPAKAMGIEAERGIIAVGKRADLAFFDREYQVIAAMAAGEFKYQNENFIGA</sequence>
<dbReference type="RefSeq" id="WP_116223535.1">
    <property type="nucleotide sequence ID" value="NZ_AP018437.1"/>
</dbReference>
<evidence type="ECO:0000256" key="1">
    <source>
        <dbReference type="ARBA" id="ARBA00010716"/>
    </source>
</evidence>
<dbReference type="GO" id="GO:0008448">
    <property type="term" value="F:N-acetylglucosamine-6-phosphate deacetylase activity"/>
    <property type="evidence" value="ECO:0007669"/>
    <property type="project" value="UniProtKB-EC"/>
</dbReference>
<dbReference type="InterPro" id="IPR003764">
    <property type="entry name" value="GlcNAc_6-P_deAcase"/>
</dbReference>
<dbReference type="GO" id="GO:0006046">
    <property type="term" value="P:N-acetylglucosamine catabolic process"/>
    <property type="evidence" value="ECO:0007669"/>
    <property type="project" value="TreeGrafter"/>
</dbReference>
<reference evidence="14 15" key="1">
    <citation type="submission" date="2018-08" db="EMBL/GenBank/DDBJ databases">
        <title>Genomic Encyclopedia of Type Strains, Phase IV (KMG-IV): sequencing the most valuable type-strain genomes for metagenomic binning, comparative biology and taxonomic classification.</title>
        <authorList>
            <person name="Goeker M."/>
        </authorList>
    </citation>
    <scope>NUCLEOTIDE SEQUENCE [LARGE SCALE GENOMIC DNA]</scope>
    <source>
        <strain evidence="14 15">DSM 23923</strain>
    </source>
</reference>
<evidence type="ECO:0000313" key="14">
    <source>
        <dbReference type="EMBL" id="REG10347.1"/>
    </source>
</evidence>
<evidence type="ECO:0000256" key="10">
    <source>
        <dbReference type="PIRSR" id="PIRSR038994-1"/>
    </source>
</evidence>
<comment type="caution">
    <text evidence="14">The sequence shown here is derived from an EMBL/GenBank/DDBJ whole genome shotgun (WGS) entry which is preliminary data.</text>
</comment>
<evidence type="ECO:0000313" key="15">
    <source>
        <dbReference type="Proteomes" id="UP000256388"/>
    </source>
</evidence>
<dbReference type="NCBIfam" id="TIGR00221">
    <property type="entry name" value="nagA"/>
    <property type="match status" value="1"/>
</dbReference>
<evidence type="ECO:0000256" key="4">
    <source>
        <dbReference type="ARBA" id="ARBA00022723"/>
    </source>
</evidence>
<feature type="binding site" evidence="11">
    <location>
        <position position="142"/>
    </location>
    <ligand>
        <name>substrate</name>
    </ligand>
</feature>
<dbReference type="EC" id="3.5.1.25" evidence="2"/>
<comment type="catalytic activity">
    <reaction evidence="7">
        <text>N-acetyl-D-glucosamine 6-phosphate + H2O = D-glucosamine 6-phosphate + acetate</text>
        <dbReference type="Rhea" id="RHEA:22936"/>
        <dbReference type="ChEBI" id="CHEBI:15377"/>
        <dbReference type="ChEBI" id="CHEBI:30089"/>
        <dbReference type="ChEBI" id="CHEBI:57513"/>
        <dbReference type="ChEBI" id="CHEBI:58725"/>
        <dbReference type="EC" id="3.5.1.25"/>
    </reaction>
</comment>
<keyword evidence="4 12" id="KW-0479">Metal-binding</keyword>
<feature type="binding site" evidence="12">
    <location>
        <position position="195"/>
    </location>
    <ligand>
        <name>Zn(2+)</name>
        <dbReference type="ChEBI" id="CHEBI:29105"/>
    </ligand>
</feature>
<comment type="cofactor">
    <cofactor evidence="12">
        <name>a divalent metal cation</name>
        <dbReference type="ChEBI" id="CHEBI:60240"/>
    </cofactor>
    <text evidence="12">Binds 1 divalent metal cation per subunit.</text>
</comment>
<dbReference type="SUPFAM" id="SSF51556">
    <property type="entry name" value="Metallo-dependent hydrolases"/>
    <property type="match status" value="1"/>
</dbReference>
<dbReference type="InterPro" id="IPR006680">
    <property type="entry name" value="Amidohydro-rel"/>
</dbReference>
<evidence type="ECO:0000256" key="3">
    <source>
        <dbReference type="ARBA" id="ARBA00018029"/>
    </source>
</evidence>
<organism evidence="14 15">
    <name type="scientific">Pelolinea submarina</name>
    <dbReference type="NCBI Taxonomy" id="913107"/>
    <lineage>
        <taxon>Bacteria</taxon>
        <taxon>Bacillati</taxon>
        <taxon>Chloroflexota</taxon>
        <taxon>Anaerolineae</taxon>
        <taxon>Anaerolineales</taxon>
        <taxon>Anaerolineaceae</taxon>
        <taxon>Pelolinea</taxon>
    </lineage>
</organism>
<evidence type="ECO:0000256" key="5">
    <source>
        <dbReference type="ARBA" id="ARBA00022801"/>
    </source>
</evidence>
<proteinExistence type="inferred from homology"/>
<feature type="binding site" evidence="11">
    <location>
        <position position="227"/>
    </location>
    <ligand>
        <name>substrate</name>
    </ligand>
</feature>
<dbReference type="FunFam" id="3.20.20.140:FF:000004">
    <property type="entry name" value="N-acetylglucosamine-6-phosphate deacetylase"/>
    <property type="match status" value="1"/>
</dbReference>
<feature type="binding site" evidence="11">
    <location>
        <begin position="219"/>
        <end position="220"/>
    </location>
    <ligand>
        <name>substrate</name>
    </ligand>
</feature>
<dbReference type="CDD" id="cd00854">
    <property type="entry name" value="NagA"/>
    <property type="match status" value="1"/>
</dbReference>
<dbReference type="Gene3D" id="3.20.20.140">
    <property type="entry name" value="Metal-dependent hydrolases"/>
    <property type="match status" value="1"/>
</dbReference>
<evidence type="ECO:0000259" key="13">
    <source>
        <dbReference type="Pfam" id="PF01979"/>
    </source>
</evidence>
<dbReference type="InterPro" id="IPR032466">
    <property type="entry name" value="Metal_Hydrolase"/>
</dbReference>
<feature type="binding site" evidence="12">
    <location>
        <position position="131"/>
    </location>
    <ligand>
        <name>Zn(2+)</name>
        <dbReference type="ChEBI" id="CHEBI:29105"/>
    </ligand>
</feature>
<comment type="pathway">
    <text evidence="8">Amino-sugar metabolism; N-acetylneuraminate degradation; D-fructose 6-phosphate from N-acetylneuraminate: step 4/5.</text>
</comment>
<feature type="domain" description="Amidohydrolase-related" evidence="13">
    <location>
        <begin position="54"/>
        <end position="370"/>
    </location>
</feature>
<comment type="similarity">
    <text evidence="1 9">Belongs to the metallo-dependent hydrolases superfamily. NagA family.</text>
</comment>
<evidence type="ECO:0000256" key="2">
    <source>
        <dbReference type="ARBA" id="ARBA00011899"/>
    </source>
</evidence>
<feature type="active site" description="Proton donor/acceptor" evidence="10">
    <location>
        <position position="274"/>
    </location>
</feature>
<name>A0A347ZUT7_9CHLR</name>
<gene>
    <name evidence="14" type="ORF">DFR64_0202</name>
</gene>
<dbReference type="PANTHER" id="PTHR11113:SF14">
    <property type="entry name" value="N-ACETYLGLUCOSAMINE-6-PHOSPHATE DEACETYLASE"/>
    <property type="match status" value="1"/>
</dbReference>
<evidence type="ECO:0000256" key="7">
    <source>
        <dbReference type="ARBA" id="ARBA00047647"/>
    </source>
</evidence>
<evidence type="ECO:0000256" key="8">
    <source>
        <dbReference type="ARBA" id="ARBA00060590"/>
    </source>
</evidence>
<accession>A0A347ZUT7</accession>
<feature type="binding site" evidence="11">
    <location>
        <position position="251"/>
    </location>
    <ligand>
        <name>substrate</name>
    </ligand>
</feature>
<dbReference type="GO" id="GO:0046872">
    <property type="term" value="F:metal ion binding"/>
    <property type="evidence" value="ECO:0007669"/>
    <property type="project" value="UniProtKB-KW"/>
</dbReference>
<evidence type="ECO:0000256" key="9">
    <source>
        <dbReference type="PIRNR" id="PIRNR038994"/>
    </source>
</evidence>
<dbReference type="SUPFAM" id="SSF51338">
    <property type="entry name" value="Composite domain of metallo-dependent hydrolases"/>
    <property type="match status" value="1"/>
</dbReference>
<feature type="binding site" evidence="11">
    <location>
        <begin position="307"/>
        <end position="309"/>
    </location>
    <ligand>
        <name>substrate</name>
    </ligand>
</feature>
<dbReference type="AlphaFoldDB" id="A0A347ZUT7"/>
<evidence type="ECO:0000256" key="11">
    <source>
        <dbReference type="PIRSR" id="PIRSR038994-2"/>
    </source>
</evidence>
<evidence type="ECO:0000256" key="12">
    <source>
        <dbReference type="PIRSR" id="PIRSR038994-3"/>
    </source>
</evidence>
<dbReference type="PIRSF" id="PIRSF038994">
    <property type="entry name" value="NagA"/>
    <property type="match status" value="1"/>
</dbReference>
<keyword evidence="15" id="KW-1185">Reference proteome</keyword>
<dbReference type="EMBL" id="QUMS01000001">
    <property type="protein sequence ID" value="REG10347.1"/>
    <property type="molecule type" value="Genomic_DNA"/>
</dbReference>
<dbReference type="OrthoDB" id="9776488at2"/>
<dbReference type="Gene3D" id="2.30.40.10">
    <property type="entry name" value="Urease, subunit C, domain 1"/>
    <property type="match status" value="1"/>
</dbReference>
<protein>
    <recommendedName>
        <fullName evidence="3">N-acetylglucosamine-6-phosphate deacetylase</fullName>
        <ecNumber evidence="2">3.5.1.25</ecNumber>
    </recommendedName>
</protein>
<dbReference type="Proteomes" id="UP000256388">
    <property type="component" value="Unassembled WGS sequence"/>
</dbReference>
<dbReference type="InterPro" id="IPR011059">
    <property type="entry name" value="Metal-dep_hydrolase_composite"/>
</dbReference>
<keyword evidence="6 9" id="KW-0119">Carbohydrate metabolism</keyword>
<evidence type="ECO:0000256" key="6">
    <source>
        <dbReference type="ARBA" id="ARBA00023277"/>
    </source>
</evidence>
<dbReference type="Pfam" id="PF01979">
    <property type="entry name" value="Amidohydro_1"/>
    <property type="match status" value="1"/>
</dbReference>
<feature type="binding site" evidence="12">
    <location>
        <position position="216"/>
    </location>
    <ligand>
        <name>Zn(2+)</name>
        <dbReference type="ChEBI" id="CHEBI:29105"/>
    </ligand>
</feature>